<evidence type="ECO:0000313" key="2">
    <source>
        <dbReference type="EMBL" id="KAH3823140.1"/>
    </source>
</evidence>
<comment type="caution">
    <text evidence="2">The sequence shown here is derived from an EMBL/GenBank/DDBJ whole genome shotgun (WGS) entry which is preliminary data.</text>
</comment>
<evidence type="ECO:0000313" key="3">
    <source>
        <dbReference type="Proteomes" id="UP000828390"/>
    </source>
</evidence>
<dbReference type="EMBL" id="JAIWYP010000005">
    <property type="protein sequence ID" value="KAH3823140.1"/>
    <property type="molecule type" value="Genomic_DNA"/>
</dbReference>
<keyword evidence="3" id="KW-1185">Reference proteome</keyword>
<accession>A0A9D4GWX6</accession>
<dbReference type="Proteomes" id="UP000828390">
    <property type="component" value="Unassembled WGS sequence"/>
</dbReference>
<name>A0A9D4GWX6_DREPO</name>
<organism evidence="2 3">
    <name type="scientific">Dreissena polymorpha</name>
    <name type="common">Zebra mussel</name>
    <name type="synonym">Mytilus polymorpha</name>
    <dbReference type="NCBI Taxonomy" id="45954"/>
    <lineage>
        <taxon>Eukaryota</taxon>
        <taxon>Metazoa</taxon>
        <taxon>Spiralia</taxon>
        <taxon>Lophotrochozoa</taxon>
        <taxon>Mollusca</taxon>
        <taxon>Bivalvia</taxon>
        <taxon>Autobranchia</taxon>
        <taxon>Heteroconchia</taxon>
        <taxon>Euheterodonta</taxon>
        <taxon>Imparidentia</taxon>
        <taxon>Neoheterodontei</taxon>
        <taxon>Myida</taxon>
        <taxon>Dreissenoidea</taxon>
        <taxon>Dreissenidae</taxon>
        <taxon>Dreissena</taxon>
    </lineage>
</organism>
<reference evidence="2" key="2">
    <citation type="submission" date="2020-11" db="EMBL/GenBank/DDBJ databases">
        <authorList>
            <person name="McCartney M.A."/>
            <person name="Auch B."/>
            <person name="Kono T."/>
            <person name="Mallez S."/>
            <person name="Becker A."/>
            <person name="Gohl D.M."/>
            <person name="Silverstein K.A.T."/>
            <person name="Koren S."/>
            <person name="Bechman K.B."/>
            <person name="Herman A."/>
            <person name="Abrahante J.E."/>
            <person name="Garbe J."/>
        </authorList>
    </citation>
    <scope>NUCLEOTIDE SEQUENCE</scope>
    <source>
        <strain evidence="2">Duluth1</strain>
        <tissue evidence="2">Whole animal</tissue>
    </source>
</reference>
<dbReference type="AlphaFoldDB" id="A0A9D4GWX6"/>
<keyword evidence="1" id="KW-0732">Signal</keyword>
<feature type="chain" id="PRO_5039303923" evidence="1">
    <location>
        <begin position="25"/>
        <end position="222"/>
    </location>
</feature>
<reference evidence="2" key="1">
    <citation type="journal article" date="2019" name="bioRxiv">
        <title>The Genome of the Zebra Mussel, Dreissena polymorpha: A Resource for Invasive Species Research.</title>
        <authorList>
            <person name="McCartney M.A."/>
            <person name="Auch B."/>
            <person name="Kono T."/>
            <person name="Mallez S."/>
            <person name="Zhang Y."/>
            <person name="Obille A."/>
            <person name="Becker A."/>
            <person name="Abrahante J.E."/>
            <person name="Garbe J."/>
            <person name="Badalamenti J.P."/>
            <person name="Herman A."/>
            <person name="Mangelson H."/>
            <person name="Liachko I."/>
            <person name="Sullivan S."/>
            <person name="Sone E.D."/>
            <person name="Koren S."/>
            <person name="Silverstein K.A.T."/>
            <person name="Beckman K.B."/>
            <person name="Gohl D.M."/>
        </authorList>
    </citation>
    <scope>NUCLEOTIDE SEQUENCE</scope>
    <source>
        <strain evidence="2">Duluth1</strain>
        <tissue evidence="2">Whole animal</tissue>
    </source>
</reference>
<feature type="signal peptide" evidence="1">
    <location>
        <begin position="1"/>
        <end position="24"/>
    </location>
</feature>
<protein>
    <submittedName>
        <fullName evidence="2">Uncharacterized protein</fullName>
    </submittedName>
</protein>
<proteinExistence type="predicted"/>
<sequence>MDLNDKTNLAFLLLVLTFAGNISGELPKCNVTTSNELVPYCSFSSWFAWDCRTCGVNYHDNQAMAVRKRALCCSQSDQGIVACLSECQQSLGSNQGYGKCDDVCPVTTTTATPATATSLTQSTYNVIITESSVHSTNRTTADSTSDDRTYRMITTETSEHAIYHTTVIETATAANVTSKLTDFHGATQQTNDNATCSFGSIIMKKGPHEKCTLKNGVIFFLI</sequence>
<gene>
    <name evidence="2" type="ORF">DPMN_124939</name>
</gene>
<evidence type="ECO:0000256" key="1">
    <source>
        <dbReference type="SAM" id="SignalP"/>
    </source>
</evidence>